<reference evidence="1 2" key="1">
    <citation type="submission" date="2021-06" db="EMBL/GenBank/DDBJ databases">
        <title>Caerostris darwini draft genome.</title>
        <authorList>
            <person name="Kono N."/>
            <person name="Arakawa K."/>
        </authorList>
    </citation>
    <scope>NUCLEOTIDE SEQUENCE [LARGE SCALE GENOMIC DNA]</scope>
</reference>
<proteinExistence type="predicted"/>
<dbReference type="AlphaFoldDB" id="A0AAV4WEA6"/>
<name>A0AAV4WEA6_9ARAC</name>
<protein>
    <recommendedName>
        <fullName evidence="3">Reverse transcriptase domain-containing protein</fullName>
    </recommendedName>
</protein>
<sequence>MRKSPLDLGQTARIQAFADDIVILFSAPATYHFSTMCHRPLSKVADWITNNKLTFNNNKSFYTIISSKRYSHIPRIKIGSHNIKYCTHIKYLGIYKTYRGLSKTYRGQNTSTTLIIRSLK</sequence>
<dbReference type="EMBL" id="BPLQ01014426">
    <property type="protein sequence ID" value="GIY79620.1"/>
    <property type="molecule type" value="Genomic_DNA"/>
</dbReference>
<evidence type="ECO:0000313" key="2">
    <source>
        <dbReference type="Proteomes" id="UP001054837"/>
    </source>
</evidence>
<dbReference type="Proteomes" id="UP001054837">
    <property type="component" value="Unassembled WGS sequence"/>
</dbReference>
<evidence type="ECO:0008006" key="3">
    <source>
        <dbReference type="Google" id="ProtNLM"/>
    </source>
</evidence>
<keyword evidence="2" id="KW-1185">Reference proteome</keyword>
<organism evidence="1 2">
    <name type="scientific">Caerostris darwini</name>
    <dbReference type="NCBI Taxonomy" id="1538125"/>
    <lineage>
        <taxon>Eukaryota</taxon>
        <taxon>Metazoa</taxon>
        <taxon>Ecdysozoa</taxon>
        <taxon>Arthropoda</taxon>
        <taxon>Chelicerata</taxon>
        <taxon>Arachnida</taxon>
        <taxon>Araneae</taxon>
        <taxon>Araneomorphae</taxon>
        <taxon>Entelegynae</taxon>
        <taxon>Araneoidea</taxon>
        <taxon>Araneidae</taxon>
        <taxon>Caerostris</taxon>
    </lineage>
</organism>
<evidence type="ECO:0000313" key="1">
    <source>
        <dbReference type="EMBL" id="GIY79620.1"/>
    </source>
</evidence>
<comment type="caution">
    <text evidence="1">The sequence shown here is derived from an EMBL/GenBank/DDBJ whole genome shotgun (WGS) entry which is preliminary data.</text>
</comment>
<accession>A0AAV4WEA6</accession>
<gene>
    <name evidence="1" type="ORF">CDAR_57161</name>
</gene>